<dbReference type="InterPro" id="IPR011105">
    <property type="entry name" value="Cell_wall_hydrolase_SleB"/>
</dbReference>
<organism evidence="3 4">
    <name type="scientific">Methylocystis parvus</name>
    <dbReference type="NCBI Taxonomy" id="134"/>
    <lineage>
        <taxon>Bacteria</taxon>
        <taxon>Pseudomonadati</taxon>
        <taxon>Pseudomonadota</taxon>
        <taxon>Alphaproteobacteria</taxon>
        <taxon>Hyphomicrobiales</taxon>
        <taxon>Methylocystaceae</taxon>
        <taxon>Methylocystis</taxon>
    </lineage>
</organism>
<dbReference type="Gene3D" id="1.10.10.2520">
    <property type="entry name" value="Cell wall hydrolase SleB, domain 1"/>
    <property type="match status" value="1"/>
</dbReference>
<evidence type="ECO:0000259" key="2">
    <source>
        <dbReference type="Pfam" id="PF07486"/>
    </source>
</evidence>
<dbReference type="AlphaFoldDB" id="A0A6B8M060"/>
<name>A0A6B8M060_9HYPH</name>
<dbReference type="Proteomes" id="UP000422569">
    <property type="component" value="Chromosome"/>
</dbReference>
<sequence>MRRQSKARWVFGVIIPWAAGVMAPWALGVGALVSFTASAGQDAVGDWNVAPLTARARAAAAPATLQLASFGEIASGDLGLSGQSRALVQSARLMVGAPDDLRSIPDEREPHVDLKPDVKHFPEVDRTHKGDPIVAMRPSFETRVVNPQALGLAEPARLTFRIDGRSPARTSVALAPRGAMPGDEAIYEAEAARVEAMTTTQTQKSTAASSPSQSASSATSRANEPSREPVYQALAERALHGATPQVSRAVALGSSTPAQPDAIPIEVSSFPQATLALGAPERSVARPDYASLASRDNMDRERRCLAEAVYFESRSEPEAGQAAVAQVVLNRVQSGLYPTSICGVVYQNRHHYKACQFSFACEGKSLRITEPESWSTAVRIANEVMDGRTYLTEVGRSTHYHATYVKPRWARALTRMDMIGRHIFYRLKPGQT</sequence>
<dbReference type="KEGG" id="mpar:F7D14_00980"/>
<gene>
    <name evidence="3" type="ORF">F7D14_00980</name>
</gene>
<accession>A0A6B8M060</accession>
<keyword evidence="4" id="KW-1185">Reference proteome</keyword>
<proteinExistence type="predicted"/>
<dbReference type="InterPro" id="IPR042047">
    <property type="entry name" value="SleB_dom1"/>
</dbReference>
<evidence type="ECO:0000256" key="1">
    <source>
        <dbReference type="SAM" id="MobiDB-lite"/>
    </source>
</evidence>
<evidence type="ECO:0000313" key="4">
    <source>
        <dbReference type="Proteomes" id="UP000422569"/>
    </source>
</evidence>
<feature type="region of interest" description="Disordered" evidence="1">
    <location>
        <begin position="196"/>
        <end position="227"/>
    </location>
</feature>
<dbReference type="EMBL" id="CP044331">
    <property type="protein sequence ID" value="QGM96201.1"/>
    <property type="molecule type" value="Genomic_DNA"/>
</dbReference>
<reference evidence="3 4" key="1">
    <citation type="submission" date="2019-09" db="EMBL/GenBank/DDBJ databases">
        <title>Isolation and complete genome sequencing of Methylocystis species.</title>
        <authorList>
            <person name="Rumah B.L."/>
            <person name="Stead C.E."/>
            <person name="Stevens B.C."/>
            <person name="Minton N.P."/>
            <person name="Grosse-Honebrink A."/>
            <person name="Zhang Y."/>
        </authorList>
    </citation>
    <scope>NUCLEOTIDE SEQUENCE [LARGE SCALE GENOMIC DNA]</scope>
    <source>
        <strain evidence="3 4">BRCS2</strain>
    </source>
</reference>
<dbReference type="Pfam" id="PF07486">
    <property type="entry name" value="Hydrolase_2"/>
    <property type="match status" value="1"/>
</dbReference>
<keyword evidence="3" id="KW-0378">Hydrolase</keyword>
<feature type="domain" description="Cell wall hydrolase SleB" evidence="2">
    <location>
        <begin position="315"/>
        <end position="425"/>
    </location>
</feature>
<protein>
    <submittedName>
        <fullName evidence="3">Cell wall hydrolase</fullName>
    </submittedName>
</protein>
<feature type="compositionally biased region" description="Low complexity" evidence="1">
    <location>
        <begin position="196"/>
        <end position="222"/>
    </location>
</feature>
<evidence type="ECO:0000313" key="3">
    <source>
        <dbReference type="EMBL" id="QGM96201.1"/>
    </source>
</evidence>
<dbReference type="GO" id="GO:0016787">
    <property type="term" value="F:hydrolase activity"/>
    <property type="evidence" value="ECO:0007669"/>
    <property type="project" value="UniProtKB-KW"/>
</dbReference>